<keyword evidence="4" id="KW-0808">Transferase</keyword>
<accession>A0ABS7L8M8</accession>
<dbReference type="InterPro" id="IPR003362">
    <property type="entry name" value="Bact_transf"/>
</dbReference>
<keyword evidence="2" id="KW-0472">Membrane</keyword>
<dbReference type="PANTHER" id="PTHR30576">
    <property type="entry name" value="COLANIC BIOSYNTHESIS UDP-GLUCOSE LIPID CARRIER TRANSFERASE"/>
    <property type="match status" value="1"/>
</dbReference>
<evidence type="ECO:0000256" key="1">
    <source>
        <dbReference type="ARBA" id="ARBA00006464"/>
    </source>
</evidence>
<keyword evidence="2" id="KW-1133">Transmembrane helix</keyword>
<evidence type="ECO:0000259" key="3">
    <source>
        <dbReference type="Pfam" id="PF02397"/>
    </source>
</evidence>
<dbReference type="RefSeq" id="WP_221920026.1">
    <property type="nucleotide sequence ID" value="NZ_CP173660.1"/>
</dbReference>
<evidence type="ECO:0000313" key="5">
    <source>
        <dbReference type="Proteomes" id="UP000779049"/>
    </source>
</evidence>
<feature type="transmembrane region" description="Helical" evidence="2">
    <location>
        <begin position="31"/>
        <end position="56"/>
    </location>
</feature>
<reference evidence="4 5" key="1">
    <citation type="journal article" date="2020" name="New Microbes New Infect">
        <title>Sellimonas caecigallum sp. nov., description and genome sequence of a new member of the Sellimonas genus isolated from the cecum of feral chicken.</title>
        <authorList>
            <person name="Wongkuna S."/>
            <person name="Ghimire S."/>
            <person name="Antony L."/>
            <person name="Chankhamhaengdecha S."/>
            <person name="Janvilisri T."/>
            <person name="Scaria J."/>
        </authorList>
    </citation>
    <scope>NUCLEOTIDE SEQUENCE [LARGE SCALE GENOMIC DNA]</scope>
    <source>
        <strain evidence="4 5">SW451</strain>
    </source>
</reference>
<dbReference type="PANTHER" id="PTHR30576:SF10">
    <property type="entry name" value="SLL5057 PROTEIN"/>
    <property type="match status" value="1"/>
</dbReference>
<protein>
    <submittedName>
        <fullName evidence="4">Sugar transferase</fullName>
    </submittedName>
</protein>
<keyword evidence="5" id="KW-1185">Reference proteome</keyword>
<sequence>MKKNKVRKSKTIYYPEFTSFQKLYLKLQRGVSFTAALAGSIILMPLFLFICIWILLDSGWPIFFVQKRTGRSMPDGTRNYFSIYKFRTMYKDTPKDMPTHMLENPDACITKAGKFLRKTSLDELPQLFNALKGDVNLVGPRPSLYNQYDLMDERDKYGANFIRPGITGLAQVMGRDELPIPVKARYDGIYTQHVGPIADLFCLIRTVKVVLKEEGIVEGKQGAE</sequence>
<name>A0ABS7L8M8_9FIRM</name>
<feature type="domain" description="Bacterial sugar transferase" evidence="3">
    <location>
        <begin position="30"/>
        <end position="212"/>
    </location>
</feature>
<dbReference type="EMBL" id="VIRV01000014">
    <property type="protein sequence ID" value="MBY0759322.1"/>
    <property type="molecule type" value="Genomic_DNA"/>
</dbReference>
<comment type="caution">
    <text evidence="4">The sequence shown here is derived from an EMBL/GenBank/DDBJ whole genome shotgun (WGS) entry which is preliminary data.</text>
</comment>
<evidence type="ECO:0000256" key="2">
    <source>
        <dbReference type="SAM" id="Phobius"/>
    </source>
</evidence>
<evidence type="ECO:0000313" key="4">
    <source>
        <dbReference type="EMBL" id="MBY0759322.1"/>
    </source>
</evidence>
<dbReference type="Pfam" id="PF02397">
    <property type="entry name" value="Bac_transf"/>
    <property type="match status" value="1"/>
</dbReference>
<keyword evidence="2" id="KW-0812">Transmembrane</keyword>
<organism evidence="4 5">
    <name type="scientific">Sellimonas caecigallum</name>
    <dbReference type="NCBI Taxonomy" id="2592333"/>
    <lineage>
        <taxon>Bacteria</taxon>
        <taxon>Bacillati</taxon>
        <taxon>Bacillota</taxon>
        <taxon>Clostridia</taxon>
        <taxon>Lachnospirales</taxon>
        <taxon>Lachnospiraceae</taxon>
        <taxon>Sellimonas</taxon>
    </lineage>
</organism>
<comment type="similarity">
    <text evidence="1">Belongs to the bacterial sugar transferase family.</text>
</comment>
<dbReference type="Proteomes" id="UP000779049">
    <property type="component" value="Unassembled WGS sequence"/>
</dbReference>
<dbReference type="GO" id="GO:0016740">
    <property type="term" value="F:transferase activity"/>
    <property type="evidence" value="ECO:0007669"/>
    <property type="project" value="UniProtKB-KW"/>
</dbReference>
<gene>
    <name evidence="4" type="ORF">FLB61_09540</name>
</gene>
<proteinExistence type="inferred from homology"/>